<evidence type="ECO:0000259" key="4">
    <source>
        <dbReference type="SMART" id="SM00822"/>
    </source>
</evidence>
<dbReference type="InterPro" id="IPR057326">
    <property type="entry name" value="KR_dom"/>
</dbReference>
<dbReference type="InterPro" id="IPR050259">
    <property type="entry name" value="SDR"/>
</dbReference>
<dbReference type="InterPro" id="IPR020904">
    <property type="entry name" value="Sc_DH/Rdtase_CS"/>
</dbReference>
<protein>
    <submittedName>
        <fullName evidence="5">3-oxoacyl-ACP reductase FabG</fullName>
    </submittedName>
</protein>
<evidence type="ECO:0000256" key="2">
    <source>
        <dbReference type="ARBA" id="ARBA00023002"/>
    </source>
</evidence>
<dbReference type="PRINTS" id="PR00081">
    <property type="entry name" value="GDHRDH"/>
</dbReference>
<feature type="domain" description="Ketoreductase" evidence="4">
    <location>
        <begin position="51"/>
        <end position="236"/>
    </location>
</feature>
<reference evidence="5 6" key="1">
    <citation type="submission" date="2020-01" db="EMBL/GenBank/DDBJ databases">
        <title>Genomes assembled from Gulf of Kutch pelagic sediment metagenomes.</title>
        <authorList>
            <person name="Chandrashekar M."/>
            <person name="Mahajan M.S."/>
            <person name="Dave K.J."/>
            <person name="Vatsa P."/>
            <person name="Nathani N.M."/>
        </authorList>
    </citation>
    <scope>NUCLEOTIDE SEQUENCE [LARGE SCALE GENOMIC DNA]</scope>
    <source>
        <strain evidence="5">KS3-K002</strain>
    </source>
</reference>
<dbReference type="PANTHER" id="PTHR42879">
    <property type="entry name" value="3-OXOACYL-(ACYL-CARRIER-PROTEIN) REDUCTASE"/>
    <property type="match status" value="1"/>
</dbReference>
<comment type="similarity">
    <text evidence="1">Belongs to the short-chain dehydrogenases/reductases (SDR) family.</text>
</comment>
<keyword evidence="2" id="KW-0560">Oxidoreductase</keyword>
<proteinExistence type="inferred from homology"/>
<dbReference type="GO" id="GO:0032787">
    <property type="term" value="P:monocarboxylic acid metabolic process"/>
    <property type="evidence" value="ECO:0007669"/>
    <property type="project" value="UniProtKB-ARBA"/>
</dbReference>
<dbReference type="PANTHER" id="PTHR42879:SF2">
    <property type="entry name" value="3-OXOACYL-[ACYL-CARRIER-PROTEIN] REDUCTASE FABG"/>
    <property type="match status" value="1"/>
</dbReference>
<dbReference type="PROSITE" id="PS00061">
    <property type="entry name" value="ADH_SHORT"/>
    <property type="match status" value="1"/>
</dbReference>
<accession>A0AAE5CCC6</accession>
<gene>
    <name evidence="5" type="ORF">GWO12_10365</name>
</gene>
<dbReference type="Pfam" id="PF13561">
    <property type="entry name" value="adh_short_C2"/>
    <property type="match status" value="1"/>
</dbReference>
<feature type="compositionally biased region" description="Acidic residues" evidence="3">
    <location>
        <begin position="1"/>
        <end position="11"/>
    </location>
</feature>
<evidence type="ECO:0000313" key="5">
    <source>
        <dbReference type="EMBL" id="NIR75495.1"/>
    </source>
</evidence>
<dbReference type="EMBL" id="JAACAK010000083">
    <property type="protein sequence ID" value="NIR75495.1"/>
    <property type="molecule type" value="Genomic_DNA"/>
</dbReference>
<organism evidence="5 6">
    <name type="scientific">Candidatus Kutchimonas denitrificans</name>
    <dbReference type="NCBI Taxonomy" id="3056748"/>
    <lineage>
        <taxon>Bacteria</taxon>
        <taxon>Pseudomonadati</taxon>
        <taxon>Gemmatimonadota</taxon>
        <taxon>Gemmatimonadia</taxon>
        <taxon>Candidatus Palauibacterales</taxon>
        <taxon>Candidatus Palauibacteraceae</taxon>
        <taxon>Candidatus Kutchimonas</taxon>
    </lineage>
</organism>
<dbReference type="Gene3D" id="3.40.50.720">
    <property type="entry name" value="NAD(P)-binding Rossmann-like Domain"/>
    <property type="match status" value="1"/>
</dbReference>
<evidence type="ECO:0000313" key="6">
    <source>
        <dbReference type="Proteomes" id="UP000702544"/>
    </source>
</evidence>
<evidence type="ECO:0000256" key="1">
    <source>
        <dbReference type="ARBA" id="ARBA00006484"/>
    </source>
</evidence>
<dbReference type="PRINTS" id="PR00080">
    <property type="entry name" value="SDRFAMILY"/>
</dbReference>
<dbReference type="InterPro" id="IPR002347">
    <property type="entry name" value="SDR_fam"/>
</dbReference>
<dbReference type="Proteomes" id="UP000702544">
    <property type="component" value="Unassembled WGS sequence"/>
</dbReference>
<dbReference type="AlphaFoldDB" id="A0AAE5CCC6"/>
<feature type="region of interest" description="Disordered" evidence="3">
    <location>
        <begin position="1"/>
        <end position="20"/>
    </location>
</feature>
<dbReference type="SUPFAM" id="SSF51735">
    <property type="entry name" value="NAD(P)-binding Rossmann-fold domains"/>
    <property type="match status" value="1"/>
</dbReference>
<dbReference type="GO" id="GO:0016491">
    <property type="term" value="F:oxidoreductase activity"/>
    <property type="evidence" value="ECO:0007669"/>
    <property type="project" value="UniProtKB-KW"/>
</dbReference>
<name>A0AAE5CCC6_9BACT</name>
<evidence type="ECO:0000256" key="3">
    <source>
        <dbReference type="SAM" id="MobiDB-lite"/>
    </source>
</evidence>
<dbReference type="InterPro" id="IPR036291">
    <property type="entry name" value="NAD(P)-bd_dom_sf"/>
</dbReference>
<sequence length="297" mass="31597">MEGPADLDEGQEYVQVPGPSGAGEAVEALLEEVGEETQTQPAAHFGGLRGRTAMVSGGATGIGRRVALEFARCGANVAFNWYDLPGRSIDEAAAKTEAELQQLEVKVLSKRVDVRDSESVESFVELARQKLGGPHFLVNAAGVHRSGPLWKLTDEQWRDVVDVNLTGAFNMIRAVAPTFRSQRHGKIVNISSVQAFEGHFGVANYAAAKSGLIGLTRSAAADLGPSNVNVNGVAPGFVRTEMLSDVSDQVIAETEKRAVLGRLPEPVDVAHVVLFLCSEMARQITGQVIRVDAGLLG</sequence>
<dbReference type="FunFam" id="3.40.50.720:FF:000173">
    <property type="entry name" value="3-oxoacyl-[acyl-carrier protein] reductase"/>
    <property type="match status" value="1"/>
</dbReference>
<dbReference type="SMART" id="SM00822">
    <property type="entry name" value="PKS_KR"/>
    <property type="match status" value="1"/>
</dbReference>
<comment type="caution">
    <text evidence="5">The sequence shown here is derived from an EMBL/GenBank/DDBJ whole genome shotgun (WGS) entry which is preliminary data.</text>
</comment>